<proteinExistence type="predicted"/>
<comment type="caution">
    <text evidence="1">The sequence shown here is derived from an EMBL/GenBank/DDBJ whole genome shotgun (WGS) entry which is preliminary data.</text>
</comment>
<reference evidence="1 2" key="1">
    <citation type="journal article" date="2019" name="Int. J. Syst. Evol. Microbiol.">
        <title>Photorhabdus khanii subsp. guanajuatensis subsp. nov., isolated from Heterorhabditis atacamensis, and Photorhabdus luminescens subsp. mexicana subsp. nov., isolated from Heterorhabditis mexicana entomopathogenic nematodes.</title>
        <authorList>
            <person name="Machado R.A.R."/>
            <person name="Bruno P."/>
            <person name="Arce C.C.M."/>
            <person name="Liechti N."/>
            <person name="Kohler A."/>
            <person name="Bernal J."/>
            <person name="Bruggmann R."/>
            <person name="Turlings T.C.J."/>
        </authorList>
    </citation>
    <scope>NUCLEOTIDE SEQUENCE [LARGE SCALE GENOMIC DNA]</scope>
    <source>
        <strain evidence="1 2">MEX47-22</strain>
    </source>
</reference>
<name>A0A4R4J317_PHOLU</name>
<protein>
    <submittedName>
        <fullName evidence="1">Uncharacterized protein</fullName>
    </submittedName>
</protein>
<evidence type="ECO:0000313" key="2">
    <source>
        <dbReference type="Proteomes" id="UP000295550"/>
    </source>
</evidence>
<dbReference type="AlphaFoldDB" id="A0A4R4J317"/>
<gene>
    <name evidence="1" type="ORF">C5468_17430</name>
</gene>
<dbReference type="Proteomes" id="UP000295550">
    <property type="component" value="Unassembled WGS sequence"/>
</dbReference>
<dbReference type="EMBL" id="PUJX01000019">
    <property type="protein sequence ID" value="TDB47874.1"/>
    <property type="molecule type" value="Genomic_DNA"/>
</dbReference>
<evidence type="ECO:0000313" key="1">
    <source>
        <dbReference type="EMBL" id="TDB47874.1"/>
    </source>
</evidence>
<sequence length="66" mass="8062">MKSINMKKELSAQSPTNEFKLIKSLIITPIPLYQQFWVKMRMKFRENVSLWIYITLFEKTYRMCPK</sequence>
<accession>A0A4R4J317</accession>
<organism evidence="1 2">
    <name type="scientific">Photorhabdus luminescens subsp. mexicana</name>
    <dbReference type="NCBI Taxonomy" id="2100167"/>
    <lineage>
        <taxon>Bacteria</taxon>
        <taxon>Pseudomonadati</taxon>
        <taxon>Pseudomonadota</taxon>
        <taxon>Gammaproteobacteria</taxon>
        <taxon>Enterobacterales</taxon>
        <taxon>Morganellaceae</taxon>
        <taxon>Photorhabdus</taxon>
    </lineage>
</organism>